<proteinExistence type="predicted"/>
<reference evidence="1 3" key="1">
    <citation type="journal article" date="2007" name="J. Virol.">
        <title>Genome sequences of three koi herpesvirus isolates representing the expanding distribution of an emerging disease threatening koi and common carp worldwide.</title>
        <authorList>
            <person name="Aoki T."/>
            <person name="Hirono I."/>
            <person name="Kurokawa K."/>
            <person name="Fukuda H."/>
            <person name="Nahary R."/>
            <person name="Eldar A."/>
            <person name="Davison A.J."/>
            <person name="Waltzek T.B."/>
            <person name="Bercovier H."/>
            <person name="Hedrick R.P."/>
        </authorList>
    </citation>
    <scope>NUCLEOTIDE SEQUENCE [LARGE SCALE GENOMIC DNA]</scope>
    <source>
        <strain evidence="1">KHV-I</strain>
    </source>
</reference>
<evidence type="ECO:0000313" key="3">
    <source>
        <dbReference type="Proteomes" id="UP000106924"/>
    </source>
</evidence>
<protein>
    <submittedName>
        <fullName evidence="2">Major capsid protein</fullName>
    </submittedName>
</protein>
<evidence type="ECO:0000313" key="4">
    <source>
        <dbReference type="Proteomes" id="UP000128453"/>
    </source>
</evidence>
<reference evidence="4 5" key="2">
    <citation type="journal article" date="2008" name="J. Virol.">
        <title>Cloning of the koi herpesvirus genome as an infectious bacterial artificial chromosome demonstrates that disruption of the thymidine kinase locus induces partial attenuation in Cyprinus carpio koi.</title>
        <authorList>
            <person name="Costes B."/>
            <person name="Fournier G."/>
            <person name="Michel B."/>
            <person name="Delforge C."/>
            <person name="Raj V.S."/>
            <person name="Dewals B."/>
            <person name="Gillet L."/>
            <person name="Drion P."/>
            <person name="Body A."/>
            <person name="Schynts F."/>
            <person name="Lieffrig F."/>
            <person name="Vanderplasschen A."/>
        </authorList>
    </citation>
    <scope>NUCLEOTIDE SEQUENCE [LARGE SCALE GENOMIC DNA]</scope>
    <source>
        <strain evidence="2">FL</strain>
    </source>
</reference>
<dbReference type="EMBL" id="DQ177346">
    <property type="protein sequence ID" value="ABC55152.1"/>
    <property type="molecule type" value="Genomic_DNA"/>
</dbReference>
<evidence type="ECO:0000313" key="1">
    <source>
        <dbReference type="EMBL" id="ABC55152.1"/>
    </source>
</evidence>
<accession>A3QMR0</accession>
<name>A3QMR0_CYHV3</name>
<evidence type="ECO:0000313" key="5">
    <source>
        <dbReference type="Proteomes" id="UP000130752"/>
    </source>
</evidence>
<dbReference type="Proteomes" id="UP000130752">
    <property type="component" value="Segment"/>
</dbReference>
<dbReference type="Proteomes" id="UP000106924">
    <property type="component" value="Segment"/>
</dbReference>
<dbReference type="EMBL" id="KP343683">
    <property type="protein sequence ID" value="AJP55580.1"/>
    <property type="molecule type" value="Genomic_DNA"/>
</dbReference>
<sequence length="1268" mass="139546">MASQQFIIGRQPATMGTNFSTDDFGINRGSVTDGNRFKQLRSLNSPGVKDFMKKFNGWTGEKLINSYLDLGMEDMKYAWGADTNLNDFLRDGKAYAVALGRLMVGGSLTELQTKNYVGLSLMSRMLLPDGIPEDNAVFSLSIVYDQMTMALPGAIRSLAADVNAWQTTMSFGLTQYTTSIQFLHQELLYLVKSEPVTEHARRKFGQMMNRFRLSIIHSHAQAAVRQPGFVETIIGRQLGKSIIDAAGVVYNIAKAEALLCGLCTRNPATMTPLVEIALMALTSRGDLDNSNTHYFGAMNSQFFLPQLVTHTAVVSTVMPTFTYNTSRDRVEAAKRSEILSVAWESAVIAPPGSGPVQSASAGYTASLTVPAASIPMDSVTLPAVVVSGGAVVPFILFDGQPICRDGPSMGRPFVSNGLQYRYFTVGCPAPITSGLSPATLFDESVSNPISAAALSMYTPRKTCVFDEHGDTRFVDLATLHVKAEVAELWDINRARQRFNALSTEQRATTRVEAYLNRADVLWVAPTQKKLQSQDCPYEFSPRFMTSLALNNGNLQSIVKHRGVMWNQTAMSEPHIENIAVAAELYTALGLNDQQLKNTVAFIQSCGAAADARMMRDCVALKMLAHEGTSLDDLEQHHGNADPVVAILDFHEHRATPVANTPSARADSAYDVLSEVIPRLLNRLLGGTGHLLLSDPCGWHIFGRVLNFFENHIGERDATNNQRMSRYGFHMTHEHFSTLIKIRDTLAHFEAVVGKWLSPLHLPNDPYVFLGDNEPMTVRWSWIACAIFDTAVLFGTEVGYLKSRVVAGGGGNHFRLHHATCAGSLAFVGTNLPNVFEGMVAAGAPNRNIMQGAVAGIDVYSHSGATFLYQTGYVARSEAEHDSAVSCLGHARASRLRRSFNTCPLVALAMATHYSLVVNQKNVLNFDKFYYSGWSYLVVRRLEFEAGGFSVMPVQSHLLVVGNSKFDLAQEIGLDGQFCLRSMMRYAVVPLGVLGQGVYFPASFIRNVKGLGLEYVNHLQSKPRYSMNSFDHKSACMHAFIMDWAPSMHPPIQGAATGVGPILSANGRFNPLLGNVSAADFFKPDAFNVQRFYTTCPFQNPYLNEMQAALHRILGQLGDPNADMFAPGKRNAVLTTTIKHYYQFLTENTSVMSRLEKNLQTRLQTMGEEYFASHGFNKSASVFYVDNSTIGAQSEQLLKTPIDSDNRGTFLIMCRTDNITFDPKTTDVPINKLLLDLQGLNPLRLLEVNPTNRANLTRQILNNDPAHAV</sequence>
<organism evidence="1 3">
    <name type="scientific">Cyprinid herpesvirus 3</name>
    <name type="common">CyHV-3</name>
    <dbReference type="NCBI Taxonomy" id="180230"/>
    <lineage>
        <taxon>Viruses</taxon>
        <taxon>Duplodnaviria</taxon>
        <taxon>Heunggongvirae</taxon>
        <taxon>Peploviricota</taxon>
        <taxon>Herviviricetes</taxon>
        <taxon>Herpesvirales</taxon>
        <taxon>Alloherpesviridae</taxon>
        <taxon>Cyvirus</taxon>
        <taxon>Cyvirus cyprinidallo3</taxon>
    </lineage>
</organism>
<reference evidence="4 5" key="4">
    <citation type="journal article" date="2015" name="PLoS Pathog.">
        <title>Rational development of an attenuated recombinant cyprinid herpesvirus 3 vaccine using prokaryotic mutagenesis and in vivo bioluminescent imaging.</title>
        <authorList>
            <person name="Boutier M."/>
            <person name="Ronsmans M."/>
            <person name="Ouyang P."/>
            <person name="Fournier G."/>
            <person name="Reschner A."/>
            <person name="Rakus K."/>
            <person name="Wilkie G.S."/>
            <person name="Farnir F."/>
            <person name="Bayrou C."/>
            <person name="Lieffrig F."/>
            <person name="Li H."/>
            <person name="Desmecht D."/>
            <person name="Davison A.J."/>
            <person name="Vanderplasschen A."/>
        </authorList>
    </citation>
    <scope>NUCLEOTIDE SEQUENCE [LARGE SCALE GENOMIC DNA]</scope>
    <source>
        <strain evidence="2">FL</strain>
    </source>
</reference>
<evidence type="ECO:0000313" key="2">
    <source>
        <dbReference type="EMBL" id="AJP55580.1"/>
    </source>
</evidence>
<dbReference type="Proteomes" id="UP000128453">
    <property type="component" value="Segment"/>
</dbReference>
<dbReference type="EMBL" id="KP343684">
    <property type="protein sequence ID" value="AJP55735.1"/>
    <property type="molecule type" value="Genomic_DNA"/>
</dbReference>
<reference evidence="4 5" key="3">
    <citation type="journal article" date="2009" name="J. Virol.">
        <title>The major portal of entry of koi herpesvirus in Cyprinus carpio is the skin.</title>
        <authorList>
            <person name="Costes B."/>
            <person name="Raj V.S."/>
            <person name="Michel B."/>
            <person name="Fournier G."/>
            <person name="Thirion M."/>
            <person name="Gillet L."/>
            <person name="Mast J."/>
            <person name="Lieffrig F."/>
            <person name="Bremont M."/>
            <person name="Vanderplasschen A."/>
        </authorList>
    </citation>
    <scope>NUCLEOTIDE SEQUENCE [LARGE SCALE GENOMIC DNA]</scope>
    <source>
        <strain evidence="2">FL</strain>
    </source>
</reference>